<name>A0A6P8RSQ0_GEOSA</name>
<dbReference type="AlphaFoldDB" id="A0A6P8RSQ0"/>
<dbReference type="Proteomes" id="UP000515159">
    <property type="component" value="Chromosome 7"/>
</dbReference>
<dbReference type="Pfam" id="PF06046">
    <property type="entry name" value="Sec6"/>
    <property type="match status" value="1"/>
</dbReference>
<reference evidence="4" key="1">
    <citation type="submission" date="2025-08" db="UniProtKB">
        <authorList>
            <consortium name="RefSeq"/>
        </authorList>
    </citation>
    <scope>IDENTIFICATION</scope>
</reference>
<evidence type="ECO:0000256" key="2">
    <source>
        <dbReference type="SAM" id="MobiDB-lite"/>
    </source>
</evidence>
<sequence length="681" mass="78217">MSRKPCSLTIRPALWLGGKKERIQELRMSKDSETGGCENSPNPGGKEAPLSSPAAEPSKKAPLPDSKKTGKQKKRRGVEKILQLFACGAKSAMSSEIETTIIQPAVVTVTQIREHIAHGRLLSASKDLIVLEHKVYSKTYGKSESEAKKDQTELEELFQLLERDVFVIIEESIANSNPYLLQEAVEAITEQENEDKKYLPERVPPVGNNTRPRNWKTMWRSIVKCSVNKRMTHKGECSQDNMSAVAQHLLHLGKTFRKDLTHVVTCLRQHYTKDYDVCNTYAEVYFEIFCDHLRAFTTFELGDNDTYLILDWVENMYPNDILSHFSLETGVDVDKLRDILPSHSIRELEYNYIINAEALVKEQMHKSLELEVQTWKEEKEPEKLIDCFHSELPIDILQIIYNAKKQAGRLSGDLSRLLMQRLLPMLSDFLKSYKESFEEFREKFTQHKYFKSIIMVNINSCQTFREDIEKLQTPICNDCLSILREIESAGFEVLLQDLFQNLKLYFRQFSQKNGLCSYKTMLDIIKTTQDYLSPLTMLKETCYKDVVERIHFHLVKEYIVRLMKKKVSKKNPDEQQSMASQILNNAQLIEDCCSSHGSKAAWLNPAIPTLAEIIKLQDISAIQIEVASLARKYPDINKKHVASVLYIKGNLTNAEVRVIQDILDHCERTADSCPQLFSSIS</sequence>
<gene>
    <name evidence="4" type="primary">TNFAIP2</name>
</gene>
<dbReference type="InterPro" id="IPR042532">
    <property type="entry name" value="EXOC3/Sec6_C"/>
</dbReference>
<dbReference type="RefSeq" id="XP_033808253.1">
    <property type="nucleotide sequence ID" value="XM_033952362.1"/>
</dbReference>
<dbReference type="PANTHER" id="PTHR21292:SF4">
    <property type="entry name" value="TUMOR NECROSIS FACTOR ALPHA-INDUCED PROTEIN 2"/>
    <property type="match status" value="1"/>
</dbReference>
<dbReference type="PANTHER" id="PTHR21292">
    <property type="entry name" value="EXOCYST COMPLEX COMPONENT SEC6-RELATED"/>
    <property type="match status" value="1"/>
</dbReference>
<dbReference type="GeneID" id="117363869"/>
<dbReference type="GO" id="GO:0000149">
    <property type="term" value="F:SNARE binding"/>
    <property type="evidence" value="ECO:0007669"/>
    <property type="project" value="TreeGrafter"/>
</dbReference>
<keyword evidence="3" id="KW-1185">Reference proteome</keyword>
<protein>
    <submittedName>
        <fullName evidence="4">Tumor necrosis factor alpha-induced protein 2</fullName>
    </submittedName>
</protein>
<evidence type="ECO:0000256" key="1">
    <source>
        <dbReference type="ARBA" id="ARBA00009447"/>
    </source>
</evidence>
<organism evidence="3 4">
    <name type="scientific">Geotrypetes seraphini</name>
    <name type="common">Gaboon caecilian</name>
    <name type="synonym">Caecilia seraphini</name>
    <dbReference type="NCBI Taxonomy" id="260995"/>
    <lineage>
        <taxon>Eukaryota</taxon>
        <taxon>Metazoa</taxon>
        <taxon>Chordata</taxon>
        <taxon>Craniata</taxon>
        <taxon>Vertebrata</taxon>
        <taxon>Euteleostomi</taxon>
        <taxon>Amphibia</taxon>
        <taxon>Gymnophiona</taxon>
        <taxon>Geotrypetes</taxon>
    </lineage>
</organism>
<proteinExistence type="inferred from homology"/>
<dbReference type="Gene3D" id="1.10.357.70">
    <property type="entry name" value="Exocyst complex component Sec6, C-terminal domain"/>
    <property type="match status" value="1"/>
</dbReference>
<dbReference type="CTD" id="7127"/>
<accession>A0A6P8RSQ0</accession>
<dbReference type="InterPro" id="IPR010326">
    <property type="entry name" value="EXOC3/Sec6"/>
</dbReference>
<feature type="region of interest" description="Disordered" evidence="2">
    <location>
        <begin position="19"/>
        <end position="75"/>
    </location>
</feature>
<comment type="similarity">
    <text evidence="1">Belongs to the SEC6 family.</text>
</comment>
<dbReference type="GO" id="GO:0006887">
    <property type="term" value="P:exocytosis"/>
    <property type="evidence" value="ECO:0007669"/>
    <property type="project" value="InterPro"/>
</dbReference>
<feature type="compositionally biased region" description="Basic and acidic residues" evidence="2">
    <location>
        <begin position="19"/>
        <end position="33"/>
    </location>
</feature>
<dbReference type="KEGG" id="gsh:117363869"/>
<evidence type="ECO:0000313" key="3">
    <source>
        <dbReference type="Proteomes" id="UP000515159"/>
    </source>
</evidence>
<dbReference type="GO" id="GO:0051601">
    <property type="term" value="P:exocyst localization"/>
    <property type="evidence" value="ECO:0007669"/>
    <property type="project" value="TreeGrafter"/>
</dbReference>
<dbReference type="InParanoid" id="A0A6P8RSQ0"/>
<dbReference type="FunCoup" id="A0A6P8RSQ0">
    <property type="interactions" value="41"/>
</dbReference>
<evidence type="ECO:0000313" key="4">
    <source>
        <dbReference type="RefSeq" id="XP_033808253.1"/>
    </source>
</evidence>
<dbReference type="OrthoDB" id="190098at2759"/>
<dbReference type="GO" id="GO:0000145">
    <property type="term" value="C:exocyst"/>
    <property type="evidence" value="ECO:0007669"/>
    <property type="project" value="InterPro"/>
</dbReference>